<evidence type="ECO:0000313" key="2">
    <source>
        <dbReference type="EMBL" id="EXB75373.1"/>
    </source>
</evidence>
<dbReference type="KEGG" id="mnt:21395943"/>
<organism evidence="2 3">
    <name type="scientific">Morus notabilis</name>
    <dbReference type="NCBI Taxonomy" id="981085"/>
    <lineage>
        <taxon>Eukaryota</taxon>
        <taxon>Viridiplantae</taxon>
        <taxon>Streptophyta</taxon>
        <taxon>Embryophyta</taxon>
        <taxon>Tracheophyta</taxon>
        <taxon>Spermatophyta</taxon>
        <taxon>Magnoliopsida</taxon>
        <taxon>eudicotyledons</taxon>
        <taxon>Gunneridae</taxon>
        <taxon>Pentapetalae</taxon>
        <taxon>rosids</taxon>
        <taxon>fabids</taxon>
        <taxon>Rosales</taxon>
        <taxon>Moraceae</taxon>
        <taxon>Moreae</taxon>
        <taxon>Morus</taxon>
    </lineage>
</organism>
<dbReference type="OrthoDB" id="688136at2759"/>
<accession>W9R7Y1</accession>
<feature type="compositionally biased region" description="Basic and acidic residues" evidence="1">
    <location>
        <begin position="124"/>
        <end position="135"/>
    </location>
</feature>
<protein>
    <submittedName>
        <fullName evidence="2">Uncharacterized protein</fullName>
    </submittedName>
</protein>
<reference evidence="3" key="1">
    <citation type="submission" date="2013-01" db="EMBL/GenBank/DDBJ databases">
        <title>Draft Genome Sequence of a Mulberry Tree, Morus notabilis C.K. Schneid.</title>
        <authorList>
            <person name="He N."/>
            <person name="Zhao S."/>
        </authorList>
    </citation>
    <scope>NUCLEOTIDE SEQUENCE</scope>
</reference>
<evidence type="ECO:0000313" key="3">
    <source>
        <dbReference type="Proteomes" id="UP000030645"/>
    </source>
</evidence>
<proteinExistence type="predicted"/>
<name>W9R7Y1_9ROSA</name>
<dbReference type="PANTHER" id="PTHR34046:SF7">
    <property type="entry name" value="DUF740 FAMILY PROTEIN"/>
    <property type="match status" value="1"/>
</dbReference>
<evidence type="ECO:0000256" key="1">
    <source>
        <dbReference type="SAM" id="MobiDB-lite"/>
    </source>
</evidence>
<dbReference type="AlphaFoldDB" id="W9R7Y1"/>
<feature type="region of interest" description="Disordered" evidence="1">
    <location>
        <begin position="39"/>
        <end position="63"/>
    </location>
</feature>
<gene>
    <name evidence="2" type="ORF">L484_012747</name>
</gene>
<dbReference type="PANTHER" id="PTHR34046">
    <property type="entry name" value="OS06G0218800 PROTEIN"/>
    <property type="match status" value="1"/>
</dbReference>
<dbReference type="eggNOG" id="ENOG502S21T">
    <property type="taxonomic scope" value="Eukaryota"/>
</dbReference>
<feature type="region of interest" description="Disordered" evidence="1">
    <location>
        <begin position="118"/>
        <end position="141"/>
    </location>
</feature>
<keyword evidence="3" id="KW-1185">Reference proteome</keyword>
<dbReference type="Proteomes" id="UP000030645">
    <property type="component" value="Unassembled WGS sequence"/>
</dbReference>
<dbReference type="EMBL" id="KE344677">
    <property type="protein sequence ID" value="EXB75373.1"/>
    <property type="molecule type" value="Genomic_DNA"/>
</dbReference>
<sequence>MPVDGRCKKHPKHRQSPGVCSVCLREKLCQLASIHPGSRRTNNISTTTRSPGSSTTSSLSSYYSSSSCSSCSSPMQYRCRTYNINNAREGKGLSMSSFLLSGNINVLKKSRSMAFAIPRSTRSGADKDGSDDQKRKSGFWSKLLIPQGNKRETFMHSRTVRERVH</sequence>